<sequence>MQVANQQQGDLRLSDRQARAPVAGLKPTTEGFLQISGQTCYLLCHWRPDDDEEEKGDDDDDDDKDNDIEEKEEEEEEEEVVKEKYDEDPIDINI</sequence>
<reference evidence="2 3" key="1">
    <citation type="journal article" date="2021" name="Elife">
        <title>Chloroplast acquisition without the gene transfer in kleptoplastic sea slugs, Plakobranchus ocellatus.</title>
        <authorList>
            <person name="Maeda T."/>
            <person name="Takahashi S."/>
            <person name="Yoshida T."/>
            <person name="Shimamura S."/>
            <person name="Takaki Y."/>
            <person name="Nagai Y."/>
            <person name="Toyoda A."/>
            <person name="Suzuki Y."/>
            <person name="Arimoto A."/>
            <person name="Ishii H."/>
            <person name="Satoh N."/>
            <person name="Nishiyama T."/>
            <person name="Hasebe M."/>
            <person name="Maruyama T."/>
            <person name="Minagawa J."/>
            <person name="Obokata J."/>
            <person name="Shigenobu S."/>
        </authorList>
    </citation>
    <scope>NUCLEOTIDE SEQUENCE [LARGE SCALE GENOMIC DNA]</scope>
</reference>
<protein>
    <submittedName>
        <fullName evidence="2">Uncharacterized protein</fullName>
    </submittedName>
</protein>
<name>A0AAV4CM90_9GAST</name>
<dbReference type="Proteomes" id="UP000735302">
    <property type="component" value="Unassembled WGS sequence"/>
</dbReference>
<dbReference type="EMBL" id="BLXT01006709">
    <property type="protein sequence ID" value="GFO33003.1"/>
    <property type="molecule type" value="Genomic_DNA"/>
</dbReference>
<accession>A0AAV4CM90</accession>
<evidence type="ECO:0000313" key="3">
    <source>
        <dbReference type="Proteomes" id="UP000735302"/>
    </source>
</evidence>
<comment type="caution">
    <text evidence="2">The sequence shown here is derived from an EMBL/GenBank/DDBJ whole genome shotgun (WGS) entry which is preliminary data.</text>
</comment>
<gene>
    <name evidence="2" type="ORF">PoB_005950800</name>
</gene>
<organism evidence="2 3">
    <name type="scientific">Plakobranchus ocellatus</name>
    <dbReference type="NCBI Taxonomy" id="259542"/>
    <lineage>
        <taxon>Eukaryota</taxon>
        <taxon>Metazoa</taxon>
        <taxon>Spiralia</taxon>
        <taxon>Lophotrochozoa</taxon>
        <taxon>Mollusca</taxon>
        <taxon>Gastropoda</taxon>
        <taxon>Heterobranchia</taxon>
        <taxon>Euthyneura</taxon>
        <taxon>Panpulmonata</taxon>
        <taxon>Sacoglossa</taxon>
        <taxon>Placobranchoidea</taxon>
        <taxon>Plakobranchidae</taxon>
        <taxon>Plakobranchus</taxon>
    </lineage>
</organism>
<feature type="compositionally biased region" description="Acidic residues" evidence="1">
    <location>
        <begin position="49"/>
        <end position="80"/>
    </location>
</feature>
<evidence type="ECO:0000256" key="1">
    <source>
        <dbReference type="SAM" id="MobiDB-lite"/>
    </source>
</evidence>
<dbReference type="AlphaFoldDB" id="A0AAV4CM90"/>
<feature type="region of interest" description="Disordered" evidence="1">
    <location>
        <begin position="48"/>
        <end position="94"/>
    </location>
</feature>
<keyword evidence="3" id="KW-1185">Reference proteome</keyword>
<evidence type="ECO:0000313" key="2">
    <source>
        <dbReference type="EMBL" id="GFO33003.1"/>
    </source>
</evidence>
<proteinExistence type="predicted"/>